<reference evidence="2 3" key="1">
    <citation type="submission" date="2014-04" db="EMBL/GenBank/DDBJ databases">
        <authorList>
            <consortium name="DOE Joint Genome Institute"/>
            <person name="Kuo A."/>
            <person name="Tarkka M."/>
            <person name="Buscot F."/>
            <person name="Kohler A."/>
            <person name="Nagy L.G."/>
            <person name="Floudas D."/>
            <person name="Copeland A."/>
            <person name="Barry K.W."/>
            <person name="Cichocki N."/>
            <person name="Veneault-Fourrey C."/>
            <person name="LaButti K."/>
            <person name="Lindquist E.A."/>
            <person name="Lipzen A."/>
            <person name="Lundell T."/>
            <person name="Morin E."/>
            <person name="Murat C."/>
            <person name="Sun H."/>
            <person name="Tunlid A."/>
            <person name="Henrissat B."/>
            <person name="Grigoriev I.V."/>
            <person name="Hibbett D.S."/>
            <person name="Martin F."/>
            <person name="Nordberg H.P."/>
            <person name="Cantor M.N."/>
            <person name="Hua S.X."/>
        </authorList>
    </citation>
    <scope>NUCLEOTIDE SEQUENCE [LARGE SCALE GENOMIC DNA]</scope>
    <source>
        <strain evidence="2 3">F 1598</strain>
    </source>
</reference>
<organism evidence="2 3">
    <name type="scientific">Piloderma croceum (strain F 1598)</name>
    <dbReference type="NCBI Taxonomy" id="765440"/>
    <lineage>
        <taxon>Eukaryota</taxon>
        <taxon>Fungi</taxon>
        <taxon>Dikarya</taxon>
        <taxon>Basidiomycota</taxon>
        <taxon>Agaricomycotina</taxon>
        <taxon>Agaricomycetes</taxon>
        <taxon>Agaricomycetidae</taxon>
        <taxon>Atheliales</taxon>
        <taxon>Atheliaceae</taxon>
        <taxon>Piloderma</taxon>
    </lineage>
</organism>
<accession>A0A0C3GIK5</accession>
<proteinExistence type="predicted"/>
<dbReference type="InParanoid" id="A0A0C3GIK5"/>
<keyword evidence="3" id="KW-1185">Reference proteome</keyword>
<name>A0A0C3GIK5_PILCF</name>
<dbReference type="HOGENOM" id="CLU_1750397_0_0_1"/>
<reference evidence="3" key="2">
    <citation type="submission" date="2015-01" db="EMBL/GenBank/DDBJ databases">
        <title>Evolutionary Origins and Diversification of the Mycorrhizal Mutualists.</title>
        <authorList>
            <consortium name="DOE Joint Genome Institute"/>
            <consortium name="Mycorrhizal Genomics Consortium"/>
            <person name="Kohler A."/>
            <person name="Kuo A."/>
            <person name="Nagy L.G."/>
            <person name="Floudas D."/>
            <person name="Copeland A."/>
            <person name="Barry K.W."/>
            <person name="Cichocki N."/>
            <person name="Veneault-Fourrey C."/>
            <person name="LaButti K."/>
            <person name="Lindquist E.A."/>
            <person name="Lipzen A."/>
            <person name="Lundell T."/>
            <person name="Morin E."/>
            <person name="Murat C."/>
            <person name="Riley R."/>
            <person name="Ohm R."/>
            <person name="Sun H."/>
            <person name="Tunlid A."/>
            <person name="Henrissat B."/>
            <person name="Grigoriev I.V."/>
            <person name="Hibbett D.S."/>
            <person name="Martin F."/>
        </authorList>
    </citation>
    <scope>NUCLEOTIDE SEQUENCE [LARGE SCALE GENOMIC DNA]</scope>
    <source>
        <strain evidence="3">F 1598</strain>
    </source>
</reference>
<feature type="region of interest" description="Disordered" evidence="1">
    <location>
        <begin position="130"/>
        <end position="149"/>
    </location>
</feature>
<gene>
    <name evidence="2" type="ORF">PILCRDRAFT_1766</name>
</gene>
<dbReference type="AlphaFoldDB" id="A0A0C3GIK5"/>
<evidence type="ECO:0000313" key="3">
    <source>
        <dbReference type="Proteomes" id="UP000054166"/>
    </source>
</evidence>
<dbReference type="EMBL" id="KN832973">
    <property type="protein sequence ID" value="KIM90476.1"/>
    <property type="molecule type" value="Genomic_DNA"/>
</dbReference>
<evidence type="ECO:0000313" key="2">
    <source>
        <dbReference type="EMBL" id="KIM90476.1"/>
    </source>
</evidence>
<evidence type="ECO:0000256" key="1">
    <source>
        <dbReference type="SAM" id="MobiDB-lite"/>
    </source>
</evidence>
<sequence>MLEKPQFKNKQSTGGFLVPEYEDEDEYGDYHRSPFINIKFTLSQVEATLKMKHTRVQDDWSLFDLKTLNKYPKISAWLDDPEGKYASKFSNMSVKEFKDYKMQNKDYDDGQGSKAKKVWIVDDVSGDEEIRPRKKGKARMVDSDNLDSD</sequence>
<dbReference type="Proteomes" id="UP000054166">
    <property type="component" value="Unassembled WGS sequence"/>
</dbReference>
<protein>
    <submittedName>
        <fullName evidence="2">Uncharacterized protein</fullName>
    </submittedName>
</protein>